<reference evidence="3 4" key="1">
    <citation type="submission" date="2017-03" db="EMBL/GenBank/DDBJ databases">
        <authorList>
            <person name="Afonso C.L."/>
            <person name="Miller P.J."/>
            <person name="Scott M.A."/>
            <person name="Spackman E."/>
            <person name="Goraichik I."/>
            <person name="Dimitrov K.M."/>
            <person name="Suarez D.L."/>
            <person name="Swayne D.E."/>
        </authorList>
    </citation>
    <scope>NUCLEOTIDE SEQUENCE [LARGE SCALE GENOMIC DNA]</scope>
    <source>
        <strain evidence="3">SB41UT1</strain>
    </source>
</reference>
<evidence type="ECO:0000313" key="3">
    <source>
        <dbReference type="EMBL" id="SMA50814.1"/>
    </source>
</evidence>
<dbReference type="InterPro" id="IPR005064">
    <property type="entry name" value="BUG"/>
</dbReference>
<dbReference type="PANTHER" id="PTHR42928">
    <property type="entry name" value="TRICARBOXYLATE-BINDING PROTEIN"/>
    <property type="match status" value="1"/>
</dbReference>
<dbReference type="SUPFAM" id="SSF53850">
    <property type="entry name" value="Periplasmic binding protein-like II"/>
    <property type="match status" value="1"/>
</dbReference>
<feature type="chain" id="PRO_5010872412" evidence="2">
    <location>
        <begin position="24"/>
        <end position="311"/>
    </location>
</feature>
<sequence>MKKSLKAIAGVVALSLGSSLAMAADYPARNIRMIVPFGAGGGTDSVARALAEYTEPHLGQPIAIMNRTGGAGAVGMTAGANSRADGYTITMITREIVSLPKLGLMQVDSEAFKMVRLVNFDPALVTVKADSPYKTMGDIIEKAKANPGSVKFASTAKPNFYALAIERNQDVTFNQIPFNGAAEASTAVMGGHVEFTITGPGEVKSQVESGQLRPLAVMAEKRLASMPEVPTMKELGFDVVSGTWRGIAVPKKTPDEIVAKLESAIGKAVADKDFVAFMEKGNFFIEDKSAAEFTKFIGEDTKSLMPIIEKL</sequence>
<accession>A0A1X7AR73</accession>
<dbReference type="PANTHER" id="PTHR42928:SF5">
    <property type="entry name" value="BLR1237 PROTEIN"/>
    <property type="match status" value="1"/>
</dbReference>
<organism evidence="3 4">
    <name type="scientific">Parendozoicomonas haliclonae</name>
    <dbReference type="NCBI Taxonomy" id="1960125"/>
    <lineage>
        <taxon>Bacteria</taxon>
        <taxon>Pseudomonadati</taxon>
        <taxon>Pseudomonadota</taxon>
        <taxon>Gammaproteobacteria</taxon>
        <taxon>Oceanospirillales</taxon>
        <taxon>Endozoicomonadaceae</taxon>
        <taxon>Parendozoicomonas</taxon>
    </lineage>
</organism>
<dbReference type="Gene3D" id="3.40.190.10">
    <property type="entry name" value="Periplasmic binding protein-like II"/>
    <property type="match status" value="1"/>
</dbReference>
<name>A0A1X7AR73_9GAMM</name>
<evidence type="ECO:0000313" key="4">
    <source>
        <dbReference type="Proteomes" id="UP000196573"/>
    </source>
</evidence>
<keyword evidence="3" id="KW-0675">Receptor</keyword>
<dbReference type="InterPro" id="IPR042100">
    <property type="entry name" value="Bug_dom1"/>
</dbReference>
<protein>
    <submittedName>
        <fullName evidence="3">Tripartite tricarboxylate transporter family receptor</fullName>
    </submittedName>
</protein>
<gene>
    <name evidence="3" type="ORF">EHSB41UT_04631</name>
</gene>
<evidence type="ECO:0000256" key="2">
    <source>
        <dbReference type="SAM" id="SignalP"/>
    </source>
</evidence>
<dbReference type="Pfam" id="PF03401">
    <property type="entry name" value="TctC"/>
    <property type="match status" value="1"/>
</dbReference>
<keyword evidence="2" id="KW-0732">Signal</keyword>
<dbReference type="Gene3D" id="3.40.190.150">
    <property type="entry name" value="Bordetella uptake gene, domain 1"/>
    <property type="match status" value="1"/>
</dbReference>
<dbReference type="CDD" id="cd07012">
    <property type="entry name" value="PBP2_Bug_TTT"/>
    <property type="match status" value="1"/>
</dbReference>
<keyword evidence="4" id="KW-1185">Reference proteome</keyword>
<proteinExistence type="inferred from homology"/>
<dbReference type="RefSeq" id="WP_087113257.1">
    <property type="nucleotide sequence ID" value="NZ_CBCSCN010000015.1"/>
</dbReference>
<dbReference type="EMBL" id="FWPT01000017">
    <property type="protein sequence ID" value="SMA50814.1"/>
    <property type="molecule type" value="Genomic_DNA"/>
</dbReference>
<evidence type="ECO:0000256" key="1">
    <source>
        <dbReference type="ARBA" id="ARBA00006987"/>
    </source>
</evidence>
<dbReference type="OrthoDB" id="5171643at2"/>
<dbReference type="AlphaFoldDB" id="A0A1X7AR73"/>
<dbReference type="Proteomes" id="UP000196573">
    <property type="component" value="Unassembled WGS sequence"/>
</dbReference>
<comment type="similarity">
    <text evidence="1">Belongs to the UPF0065 (bug) family.</text>
</comment>
<feature type="signal peptide" evidence="2">
    <location>
        <begin position="1"/>
        <end position="23"/>
    </location>
</feature>
<dbReference type="PIRSF" id="PIRSF017082">
    <property type="entry name" value="YflP"/>
    <property type="match status" value="1"/>
</dbReference>